<feature type="region of interest" description="Disordered" evidence="1">
    <location>
        <begin position="47"/>
        <end position="126"/>
    </location>
</feature>
<name>D4DKZ3_TRIVH</name>
<dbReference type="Proteomes" id="UP000008383">
    <property type="component" value="Unassembled WGS sequence"/>
</dbReference>
<gene>
    <name evidence="2" type="ORF">TRV_07867</name>
</gene>
<dbReference type="RefSeq" id="XP_003018171.1">
    <property type="nucleotide sequence ID" value="XM_003018125.1"/>
</dbReference>
<accession>D4DKZ3</accession>
<comment type="caution">
    <text evidence="2">The sequence shown here is derived from an EMBL/GenBank/DDBJ whole genome shotgun (WGS) entry which is preliminary data.</text>
</comment>
<dbReference type="AlphaFoldDB" id="D4DKZ3"/>
<sequence>MAGMRHGYPPPRTWLSSCSTHLSQSVFPLCLSVSSLSTSLSFKCVSSSRIRHEDEDEDDGEDEEDPAGIVSDRESSLILAGLPRPPLSALRQTAHRTIQDYKTKRRREDRRTDEKRERERGENGQYGRLRCDGAAVHGLAAARDLARRLHGPDGAHGDAAALALRRDVP</sequence>
<protein>
    <submittedName>
        <fullName evidence="2">Uncharacterized protein</fullName>
    </submittedName>
</protein>
<evidence type="ECO:0000256" key="1">
    <source>
        <dbReference type="SAM" id="MobiDB-lite"/>
    </source>
</evidence>
<feature type="compositionally biased region" description="Basic and acidic residues" evidence="1">
    <location>
        <begin position="109"/>
        <end position="122"/>
    </location>
</feature>
<feature type="compositionally biased region" description="Acidic residues" evidence="1">
    <location>
        <begin position="54"/>
        <end position="66"/>
    </location>
</feature>
<dbReference type="KEGG" id="tve:TRV_07867"/>
<evidence type="ECO:0000313" key="2">
    <source>
        <dbReference type="EMBL" id="EFE37526.1"/>
    </source>
</evidence>
<organism evidence="2 3">
    <name type="scientific">Trichophyton verrucosum (strain HKI 0517)</name>
    <dbReference type="NCBI Taxonomy" id="663202"/>
    <lineage>
        <taxon>Eukaryota</taxon>
        <taxon>Fungi</taxon>
        <taxon>Dikarya</taxon>
        <taxon>Ascomycota</taxon>
        <taxon>Pezizomycotina</taxon>
        <taxon>Eurotiomycetes</taxon>
        <taxon>Eurotiomycetidae</taxon>
        <taxon>Onygenales</taxon>
        <taxon>Arthrodermataceae</taxon>
        <taxon>Trichophyton</taxon>
    </lineage>
</organism>
<reference evidence="3" key="1">
    <citation type="journal article" date="2011" name="Genome Biol.">
        <title>Comparative and functional genomics provide insights into the pathogenicity of dermatophytic fungi.</title>
        <authorList>
            <person name="Burmester A."/>
            <person name="Shelest E."/>
            <person name="Gloeckner G."/>
            <person name="Heddergott C."/>
            <person name="Schindler S."/>
            <person name="Staib P."/>
            <person name="Heidel A."/>
            <person name="Felder M."/>
            <person name="Petzold A."/>
            <person name="Szafranski K."/>
            <person name="Feuermann M."/>
            <person name="Pedruzzi I."/>
            <person name="Priebe S."/>
            <person name="Groth M."/>
            <person name="Winkler R."/>
            <person name="Li W."/>
            <person name="Kniemeyer O."/>
            <person name="Schroeckh V."/>
            <person name="Hertweck C."/>
            <person name="Hube B."/>
            <person name="White T.C."/>
            <person name="Platzer M."/>
            <person name="Guthke R."/>
            <person name="Heitman J."/>
            <person name="Woestemeyer J."/>
            <person name="Zipfel P.F."/>
            <person name="Monod M."/>
            <person name="Brakhage A.A."/>
        </authorList>
    </citation>
    <scope>NUCLEOTIDE SEQUENCE [LARGE SCALE GENOMIC DNA]</scope>
    <source>
        <strain evidence="3">HKI 0517</strain>
    </source>
</reference>
<evidence type="ECO:0000313" key="3">
    <source>
        <dbReference type="Proteomes" id="UP000008383"/>
    </source>
</evidence>
<proteinExistence type="predicted"/>
<dbReference type="GeneID" id="9579542"/>
<dbReference type="EMBL" id="ACYE01000484">
    <property type="protein sequence ID" value="EFE37526.1"/>
    <property type="molecule type" value="Genomic_DNA"/>
</dbReference>
<dbReference type="HOGENOM" id="CLU_1579644_0_0_1"/>
<keyword evidence="3" id="KW-1185">Reference proteome</keyword>